<dbReference type="Proteomes" id="UP001595956">
    <property type="component" value="Unassembled WGS sequence"/>
</dbReference>
<dbReference type="EMBL" id="JBHSMD010000006">
    <property type="protein sequence ID" value="MFC5494884.1"/>
    <property type="molecule type" value="Genomic_DNA"/>
</dbReference>
<evidence type="ECO:0000256" key="1">
    <source>
        <dbReference type="SAM" id="MobiDB-lite"/>
    </source>
</evidence>
<comment type="caution">
    <text evidence="3">The sequence shown here is derived from an EMBL/GenBank/DDBJ whole genome shotgun (WGS) entry which is preliminary data.</text>
</comment>
<keyword evidence="4" id="KW-1185">Reference proteome</keyword>
<keyword evidence="2" id="KW-0732">Signal</keyword>
<feature type="signal peptide" evidence="2">
    <location>
        <begin position="1"/>
        <end position="24"/>
    </location>
</feature>
<proteinExistence type="predicted"/>
<evidence type="ECO:0008006" key="5">
    <source>
        <dbReference type="Google" id="ProtNLM"/>
    </source>
</evidence>
<evidence type="ECO:0000313" key="3">
    <source>
        <dbReference type="EMBL" id="MFC5494884.1"/>
    </source>
</evidence>
<dbReference type="PROSITE" id="PS51257">
    <property type="entry name" value="PROKAR_LIPOPROTEIN"/>
    <property type="match status" value="1"/>
</dbReference>
<feature type="chain" id="PRO_5046871720" description="Secreted protein" evidence="2">
    <location>
        <begin position="25"/>
        <end position="135"/>
    </location>
</feature>
<evidence type="ECO:0000313" key="4">
    <source>
        <dbReference type="Proteomes" id="UP001595956"/>
    </source>
</evidence>
<dbReference type="RefSeq" id="WP_345175283.1">
    <property type="nucleotide sequence ID" value="NZ_BAABFQ010000005.1"/>
</dbReference>
<name>A0ABW0N4R0_9ACTN</name>
<accession>A0ABW0N4R0</accession>
<sequence>MLRRWVPAIVAVVAVLAAGCGSDAGGDTANTSPDAASDSTTGSPGGSESAEPLPAGTLPCALVWKDRATLPRGYKGCADGTGTYVPADPLACSSGQRIIRYDDRFYAVPGGLVHAADAPLIEDSEYRAAALRCRA</sequence>
<evidence type="ECO:0000256" key="2">
    <source>
        <dbReference type="SAM" id="SignalP"/>
    </source>
</evidence>
<feature type="region of interest" description="Disordered" evidence="1">
    <location>
        <begin position="26"/>
        <end position="55"/>
    </location>
</feature>
<organism evidence="3 4">
    <name type="scientific">Nocardioides caricicola</name>
    <dbReference type="NCBI Taxonomy" id="634770"/>
    <lineage>
        <taxon>Bacteria</taxon>
        <taxon>Bacillati</taxon>
        <taxon>Actinomycetota</taxon>
        <taxon>Actinomycetes</taxon>
        <taxon>Propionibacteriales</taxon>
        <taxon>Nocardioidaceae</taxon>
        <taxon>Nocardioides</taxon>
    </lineage>
</organism>
<gene>
    <name evidence="3" type="ORF">ACFPKY_17365</name>
</gene>
<feature type="compositionally biased region" description="Polar residues" evidence="1">
    <location>
        <begin position="28"/>
        <end position="42"/>
    </location>
</feature>
<protein>
    <recommendedName>
        <fullName evidence="5">Secreted protein</fullName>
    </recommendedName>
</protein>
<reference evidence="4" key="1">
    <citation type="journal article" date="2019" name="Int. J. Syst. Evol. Microbiol.">
        <title>The Global Catalogue of Microorganisms (GCM) 10K type strain sequencing project: providing services to taxonomists for standard genome sequencing and annotation.</title>
        <authorList>
            <consortium name="The Broad Institute Genomics Platform"/>
            <consortium name="The Broad Institute Genome Sequencing Center for Infectious Disease"/>
            <person name="Wu L."/>
            <person name="Ma J."/>
        </authorList>
    </citation>
    <scope>NUCLEOTIDE SEQUENCE [LARGE SCALE GENOMIC DNA]</scope>
    <source>
        <strain evidence="4">KACC 13778</strain>
    </source>
</reference>